<evidence type="ECO:0000313" key="14">
    <source>
        <dbReference type="EMBL" id="MBB5252697.1"/>
    </source>
</evidence>
<feature type="binding site" evidence="11">
    <location>
        <begin position="220"/>
        <end position="224"/>
    </location>
    <ligand>
        <name>D-ribose 5-phosphate</name>
        <dbReference type="ChEBI" id="CHEBI:78346"/>
    </ligand>
</feature>
<dbReference type="SUPFAM" id="SSF53271">
    <property type="entry name" value="PRTase-like"/>
    <property type="match status" value="1"/>
</dbReference>
<evidence type="ECO:0000256" key="5">
    <source>
        <dbReference type="ARBA" id="ARBA00022741"/>
    </source>
</evidence>
<dbReference type="InterPro" id="IPR000836">
    <property type="entry name" value="PRTase_dom"/>
</dbReference>
<evidence type="ECO:0000256" key="2">
    <source>
        <dbReference type="ARBA" id="ARBA00022679"/>
    </source>
</evidence>
<dbReference type="InterPro" id="IPR029099">
    <property type="entry name" value="Pribosyltran_N"/>
</dbReference>
<dbReference type="SMART" id="SM01400">
    <property type="entry name" value="Pribosyltran_N"/>
    <property type="match status" value="1"/>
</dbReference>
<dbReference type="GO" id="GO:0005524">
    <property type="term" value="F:ATP binding"/>
    <property type="evidence" value="ECO:0007669"/>
    <property type="project" value="UniProtKB-KW"/>
</dbReference>
<keyword evidence="4 11" id="KW-0545">Nucleotide biosynthesis</keyword>
<dbReference type="OrthoDB" id="371997at2157"/>
<feature type="binding site" evidence="11">
    <location>
        <position position="165"/>
    </location>
    <ligand>
        <name>Mg(2+)</name>
        <dbReference type="ChEBI" id="CHEBI:18420"/>
        <label>2</label>
    </ligand>
</feature>
<keyword evidence="16" id="KW-1185">Reference proteome</keyword>
<name>A0A650CGG8_SULOH</name>
<dbReference type="GO" id="GO:0000287">
    <property type="term" value="F:magnesium ion binding"/>
    <property type="evidence" value="ECO:0007669"/>
    <property type="project" value="UniProtKB-UniRule"/>
</dbReference>
<evidence type="ECO:0000313" key="16">
    <source>
        <dbReference type="Proteomes" id="UP000427373"/>
    </source>
</evidence>
<protein>
    <recommendedName>
        <fullName evidence="11">Ribose-phosphate pyrophosphokinase</fullName>
        <shortName evidence="11">RPPK</shortName>
        <ecNumber evidence="11">2.7.6.1</ecNumber>
    </recommendedName>
    <alternativeName>
        <fullName evidence="11">5-phospho-D-ribosyl alpha-1-diphosphate synthase</fullName>
    </alternativeName>
    <alternativeName>
        <fullName evidence="11">Phosphoribosyl diphosphate synthase</fullName>
    </alternativeName>
    <alternativeName>
        <fullName evidence="11">Phosphoribosyl pyrophosphate synthase</fullName>
        <shortName evidence="11">P-Rib-PP synthase</shortName>
        <shortName evidence="11">PRPP synthase</shortName>
        <shortName evidence="11">PRPPase</shortName>
    </alternativeName>
</protein>
<keyword evidence="3 11" id="KW-0479">Metal-binding</keyword>
<feature type="binding site" evidence="11">
    <location>
        <position position="127"/>
    </location>
    <ligand>
        <name>Mg(2+)</name>
        <dbReference type="ChEBI" id="CHEBI:18420"/>
        <label>1</label>
    </ligand>
</feature>
<feature type="domain" description="Ribose-phosphate pyrophosphokinase N-terminal" evidence="13">
    <location>
        <begin position="1"/>
        <end position="117"/>
    </location>
</feature>
<evidence type="ECO:0000256" key="4">
    <source>
        <dbReference type="ARBA" id="ARBA00022727"/>
    </source>
</evidence>
<dbReference type="NCBIfam" id="NF002095">
    <property type="entry name" value="PRK00934.1"/>
    <property type="match status" value="1"/>
</dbReference>
<comment type="similarity">
    <text evidence="10 11">Belongs to the ribose-phosphate pyrophosphokinase family. Class III (archaeal) subfamily.</text>
</comment>
<gene>
    <name evidence="11" type="primary">prs</name>
    <name evidence="15" type="ORF">D1869_06580</name>
    <name evidence="14" type="ORF">HNQ62_000415</name>
</gene>
<evidence type="ECO:0000256" key="8">
    <source>
        <dbReference type="ARBA" id="ARBA00022842"/>
    </source>
</evidence>
<evidence type="ECO:0000313" key="15">
    <source>
        <dbReference type="EMBL" id="QGR16880.1"/>
    </source>
</evidence>
<dbReference type="Proteomes" id="UP000427373">
    <property type="component" value="Chromosome"/>
</dbReference>
<dbReference type="GO" id="GO:0002189">
    <property type="term" value="C:ribose phosphate diphosphokinase complex"/>
    <property type="evidence" value="ECO:0007669"/>
    <property type="project" value="TreeGrafter"/>
</dbReference>
<dbReference type="RefSeq" id="WP_156014433.1">
    <property type="nucleotide sequence ID" value="NZ_CP045484.1"/>
</dbReference>
<evidence type="ECO:0000313" key="17">
    <source>
        <dbReference type="Proteomes" id="UP000582213"/>
    </source>
</evidence>
<evidence type="ECO:0000256" key="11">
    <source>
        <dbReference type="HAMAP-Rule" id="MF_00583"/>
    </source>
</evidence>
<dbReference type="FunFam" id="3.40.50.2020:FF:000074">
    <property type="entry name" value="Ribose-phosphate pyrophosphokinase"/>
    <property type="match status" value="1"/>
</dbReference>
<comment type="pathway">
    <text evidence="11">Metabolic intermediate biosynthesis; 5-phospho-alpha-D-ribose 1-diphosphate biosynthesis; 5-phospho-alpha-D-ribose 1-diphosphate from D-ribose 5-phosphate (route I): step 1/1.</text>
</comment>
<dbReference type="HAMAP" id="MF_00583_A">
    <property type="entry name" value="RibP_PPkinase_A"/>
    <property type="match status" value="1"/>
</dbReference>
<dbReference type="Gene3D" id="3.40.50.2020">
    <property type="match status" value="2"/>
</dbReference>
<comment type="cofactor">
    <cofactor evidence="11">
        <name>Mg(2+)</name>
        <dbReference type="ChEBI" id="CHEBI:18420"/>
    </cofactor>
    <text evidence="11">Binds 2 Mg(2+) ions per subunit.</text>
</comment>
<reference evidence="15 16" key="1">
    <citation type="submission" date="2019-10" db="EMBL/GenBank/DDBJ databases">
        <title>Genome Sequences from Six Type Strain Members of the Archaeal Family Sulfolobaceae: Acidianus ambivalens, Acidianus infernus, Metallosphaera prunae, Stygiolobus azoricus, Sulfolobus metallicus, and Sulfurisphaera ohwakuensis.</title>
        <authorList>
            <person name="Counts J.A."/>
            <person name="Kelly R.M."/>
        </authorList>
    </citation>
    <scope>NUCLEOTIDE SEQUENCE [LARGE SCALE GENOMIC DNA]</scope>
    <source>
        <strain evidence="15 16">TA-1</strain>
    </source>
</reference>
<evidence type="ECO:0000256" key="7">
    <source>
        <dbReference type="ARBA" id="ARBA00022840"/>
    </source>
</evidence>
<evidence type="ECO:0000256" key="6">
    <source>
        <dbReference type="ARBA" id="ARBA00022777"/>
    </source>
</evidence>
<feature type="binding site" evidence="11">
    <location>
        <begin position="93"/>
        <end position="94"/>
    </location>
    <ligand>
        <name>ATP</name>
        <dbReference type="ChEBI" id="CHEBI:30616"/>
    </ligand>
</feature>
<sequence length="291" mass="32396">MIIIGGTATNGIDENLSKIISVPLLKVEHKVFPDGESYIRIPQHITNQEILVVQSLYPPQDKHFVELLLILETLADMKNNKITAIVPYLAYSRQDRRFKEGEALSIKTILNAIARAGADVLIVIEPHKEEELSYFGKEVKIADPMPELAKEVSKKVEKPFVLAPDRGALERAKRLAEQLNAEYSYIEKERDRDTGEVRIKNLPELRLSGKDVIIVDDIISTGGTMIQATRAAYEHGARKVISVAVHSLFLDNAYEKLINSGVKEIVTTNTIPQDPSKVAVVDVSPAIARKI</sequence>
<evidence type="ECO:0000256" key="1">
    <source>
        <dbReference type="ARBA" id="ARBA00022490"/>
    </source>
</evidence>
<evidence type="ECO:0000256" key="9">
    <source>
        <dbReference type="ARBA" id="ARBA00049535"/>
    </source>
</evidence>
<feature type="binding site" evidence="11">
    <location>
        <position position="190"/>
    </location>
    <ligand>
        <name>D-ribose 5-phosphate</name>
        <dbReference type="ChEBI" id="CHEBI:78346"/>
    </ligand>
</feature>
<evidence type="ECO:0000256" key="3">
    <source>
        <dbReference type="ARBA" id="ARBA00022723"/>
    </source>
</evidence>
<dbReference type="Proteomes" id="UP000582213">
    <property type="component" value="Unassembled WGS sequence"/>
</dbReference>
<accession>A0A650CGG8</accession>
<keyword evidence="5 11" id="KW-0547">Nucleotide-binding</keyword>
<dbReference type="PANTHER" id="PTHR10210:SF32">
    <property type="entry name" value="RIBOSE-PHOSPHATE PYROPHOSPHOKINASE 2"/>
    <property type="match status" value="1"/>
</dbReference>
<dbReference type="EC" id="2.7.6.1" evidence="11"/>
<evidence type="ECO:0000259" key="13">
    <source>
        <dbReference type="Pfam" id="PF13793"/>
    </source>
</evidence>
<keyword evidence="6 11" id="KW-0418">Kinase</keyword>
<evidence type="ECO:0000256" key="10">
    <source>
        <dbReference type="ARBA" id="ARBA00061433"/>
    </source>
</evidence>
<dbReference type="KEGG" id="soh:D1869_06580"/>
<keyword evidence="1 11" id="KW-0963">Cytoplasm</keyword>
<keyword evidence="8 11" id="KW-0460">Magnesium</keyword>
<dbReference type="Pfam" id="PF00156">
    <property type="entry name" value="Pribosyltran"/>
    <property type="match status" value="1"/>
</dbReference>
<dbReference type="UniPathway" id="UPA00087">
    <property type="reaction ID" value="UER00172"/>
</dbReference>
<dbReference type="Pfam" id="PF13793">
    <property type="entry name" value="Pribosyltran_N"/>
    <property type="match status" value="1"/>
</dbReference>
<dbReference type="InterPro" id="IPR029057">
    <property type="entry name" value="PRTase-like"/>
</dbReference>
<dbReference type="PANTHER" id="PTHR10210">
    <property type="entry name" value="RIBOSE-PHOSPHATE DIPHOSPHOKINASE FAMILY MEMBER"/>
    <property type="match status" value="1"/>
</dbReference>
<feature type="binding site" evidence="11">
    <location>
        <position position="216"/>
    </location>
    <ligand>
        <name>D-ribose 5-phosphate</name>
        <dbReference type="ChEBI" id="CHEBI:78346"/>
    </ligand>
</feature>
<reference evidence="14 17" key="2">
    <citation type="submission" date="2020-08" db="EMBL/GenBank/DDBJ databases">
        <title>Genomic Encyclopedia of Type Strains, Phase IV (KMG-IV): sequencing the most valuable type-strain genomes for metagenomic binning, comparative biology and taxonomic classification.</title>
        <authorList>
            <person name="Goeker M."/>
        </authorList>
    </citation>
    <scope>NUCLEOTIDE SEQUENCE [LARGE SCALE GENOMIC DNA]</scope>
    <source>
        <strain evidence="14 17">DSM 12421</strain>
    </source>
</reference>
<dbReference type="GO" id="GO:0005737">
    <property type="term" value="C:cytoplasm"/>
    <property type="evidence" value="ECO:0007669"/>
    <property type="project" value="UniProtKB-SubCell"/>
</dbReference>
<comment type="subcellular location">
    <subcellularLocation>
        <location evidence="11">Cytoplasm</location>
    </subcellularLocation>
</comment>
<organism evidence="15 16">
    <name type="scientific">Sulfurisphaera ohwakuensis</name>
    <dbReference type="NCBI Taxonomy" id="69656"/>
    <lineage>
        <taxon>Archaea</taxon>
        <taxon>Thermoproteota</taxon>
        <taxon>Thermoprotei</taxon>
        <taxon>Sulfolobales</taxon>
        <taxon>Sulfolobaceae</taxon>
        <taxon>Sulfurisphaera</taxon>
    </lineage>
</organism>
<feature type="domain" description="Phosphoribosyltransferase" evidence="12">
    <location>
        <begin position="147"/>
        <end position="275"/>
    </location>
</feature>
<dbReference type="AlphaFoldDB" id="A0A650CGG8"/>
<comment type="catalytic activity">
    <reaction evidence="9 11">
        <text>D-ribose 5-phosphate + ATP = 5-phospho-alpha-D-ribose 1-diphosphate + AMP + H(+)</text>
        <dbReference type="Rhea" id="RHEA:15609"/>
        <dbReference type="ChEBI" id="CHEBI:15378"/>
        <dbReference type="ChEBI" id="CHEBI:30616"/>
        <dbReference type="ChEBI" id="CHEBI:58017"/>
        <dbReference type="ChEBI" id="CHEBI:78346"/>
        <dbReference type="ChEBI" id="CHEBI:456215"/>
        <dbReference type="EC" id="2.7.6.1"/>
    </reaction>
</comment>
<dbReference type="InterPro" id="IPR005946">
    <property type="entry name" value="Rib-P_diPkinase"/>
</dbReference>
<keyword evidence="2 11" id="KW-0808">Transferase</keyword>
<dbReference type="EMBL" id="JACHFY010000001">
    <property type="protein sequence ID" value="MBB5252697.1"/>
    <property type="molecule type" value="Genomic_DNA"/>
</dbReference>
<feature type="binding site" evidence="11">
    <location>
        <begin position="34"/>
        <end position="36"/>
    </location>
    <ligand>
        <name>ATP</name>
        <dbReference type="ChEBI" id="CHEBI:30616"/>
    </ligand>
</feature>
<dbReference type="CDD" id="cd06223">
    <property type="entry name" value="PRTases_typeI"/>
    <property type="match status" value="1"/>
</dbReference>
<evidence type="ECO:0000259" key="12">
    <source>
        <dbReference type="Pfam" id="PF00156"/>
    </source>
</evidence>
<proteinExistence type="inferred from homology"/>
<dbReference type="GO" id="GO:0006015">
    <property type="term" value="P:5-phosphoribose 1-diphosphate biosynthetic process"/>
    <property type="evidence" value="ECO:0007669"/>
    <property type="project" value="UniProtKB-UniRule"/>
</dbReference>
<dbReference type="GO" id="GO:0004749">
    <property type="term" value="F:ribose phosphate diphosphokinase activity"/>
    <property type="evidence" value="ECO:0007669"/>
    <property type="project" value="UniProtKB-UniRule"/>
</dbReference>
<dbReference type="GeneID" id="42800895"/>
<dbReference type="NCBIfam" id="TIGR01251">
    <property type="entry name" value="ribP_PPkin"/>
    <property type="match status" value="1"/>
</dbReference>
<dbReference type="GO" id="GO:0006164">
    <property type="term" value="P:purine nucleotide biosynthetic process"/>
    <property type="evidence" value="ECO:0007669"/>
    <property type="project" value="TreeGrafter"/>
</dbReference>
<dbReference type="EMBL" id="CP045484">
    <property type="protein sequence ID" value="QGR16880.1"/>
    <property type="molecule type" value="Genomic_DNA"/>
</dbReference>
<keyword evidence="7 11" id="KW-0067">ATP-binding</keyword>
<comment type="function">
    <text evidence="11">Involved in the biosynthesis of the central metabolite phospho-alpha-D-ribosyl-1-pyrophosphate (PRPP) via the transfer of pyrophosphoryl group from ATP to 1-hydroxyl of ribose-5-phosphate (Rib-5-P).</text>
</comment>
<dbReference type="InterPro" id="IPR037514">
    <property type="entry name" value="Rib-P_diPkinase_arc"/>
</dbReference>
<dbReference type="GO" id="GO:0016301">
    <property type="term" value="F:kinase activity"/>
    <property type="evidence" value="ECO:0007669"/>
    <property type="project" value="UniProtKB-KW"/>
</dbReference>
<feature type="active site" evidence="11">
    <location>
        <position position="188"/>
    </location>
</feature>